<dbReference type="EMBL" id="CP031001">
    <property type="protein sequence ID" value="QHN78831.1"/>
    <property type="molecule type" value="Genomic_DNA"/>
</dbReference>
<organism evidence="1 2">
    <name type="scientific">Arachis hypogaea</name>
    <name type="common">Peanut</name>
    <dbReference type="NCBI Taxonomy" id="3818"/>
    <lineage>
        <taxon>Eukaryota</taxon>
        <taxon>Viridiplantae</taxon>
        <taxon>Streptophyta</taxon>
        <taxon>Embryophyta</taxon>
        <taxon>Tracheophyta</taxon>
        <taxon>Spermatophyta</taxon>
        <taxon>Magnoliopsida</taxon>
        <taxon>eudicotyledons</taxon>
        <taxon>Gunneridae</taxon>
        <taxon>Pentapetalae</taxon>
        <taxon>rosids</taxon>
        <taxon>fabids</taxon>
        <taxon>Fabales</taxon>
        <taxon>Fabaceae</taxon>
        <taxon>Papilionoideae</taxon>
        <taxon>50 kb inversion clade</taxon>
        <taxon>dalbergioids sensu lato</taxon>
        <taxon>Dalbergieae</taxon>
        <taxon>Pterocarpus clade</taxon>
        <taxon>Arachis</taxon>
    </lineage>
</organism>
<protein>
    <submittedName>
        <fullName evidence="1">Uncharacterized protein</fullName>
    </submittedName>
</protein>
<accession>A0A6B9VDT8</accession>
<evidence type="ECO:0000313" key="2">
    <source>
        <dbReference type="Proteomes" id="UP000464620"/>
    </source>
</evidence>
<proteinExistence type="predicted"/>
<gene>
    <name evidence="1" type="ORF">DS421_19g664760</name>
</gene>
<reference evidence="1 2" key="1">
    <citation type="submission" date="2020-01" db="EMBL/GenBank/DDBJ databases">
        <title>Genome sequence of Arachis hypogaea, cultivar Shitouqi.</title>
        <authorList>
            <person name="Zhuang W."/>
            <person name="Chen H."/>
            <person name="Varshney R."/>
            <person name="Wang D."/>
            <person name="Ming R."/>
        </authorList>
    </citation>
    <scope>NUCLEOTIDE SEQUENCE [LARGE SCALE GENOMIC DNA]</scope>
    <source>
        <tissue evidence="1">Young leaf</tissue>
    </source>
</reference>
<evidence type="ECO:0000313" key="1">
    <source>
        <dbReference type="EMBL" id="QHN78831.1"/>
    </source>
</evidence>
<dbReference type="AlphaFoldDB" id="A0A6B9VDT8"/>
<dbReference type="Proteomes" id="UP000464620">
    <property type="component" value="Chromosome B09"/>
</dbReference>
<name>A0A6B9VDT8_ARAHY</name>
<sequence length="138" mass="15053">MSQCHVSVNKRNLTVEKNRLKTIEPAGWTGPNLREPNQPPPLLPPIRALHETSEAKQKCKTLALQRRCRPQVLSAAASSSSLFCRTQVARHVVFIFVGFSVRRLEELAVGSSVAVVSPIASSRQLPSVEGSSTKLGVE</sequence>